<reference evidence="1 2" key="1">
    <citation type="submission" date="2017-10" db="EMBL/GenBank/DDBJ databases">
        <title>Comparative genomics in systemic dimorphic fungi from Ajellomycetaceae.</title>
        <authorList>
            <person name="Munoz J.F."/>
            <person name="Mcewen J.G."/>
            <person name="Clay O.K."/>
            <person name="Cuomo C.A."/>
        </authorList>
    </citation>
    <scope>NUCLEOTIDE SEQUENCE [LARGE SCALE GENOMIC DNA]</scope>
    <source>
        <strain evidence="1 2">UAMH7299</strain>
    </source>
</reference>
<keyword evidence="2" id="KW-1185">Reference proteome</keyword>
<accession>A0A2B7Z2T5</accession>
<evidence type="ECO:0000313" key="2">
    <source>
        <dbReference type="Proteomes" id="UP000224634"/>
    </source>
</evidence>
<name>A0A2B7Z2T5_POLH7</name>
<gene>
    <name evidence="1" type="ORF">AJ80_01103</name>
</gene>
<protein>
    <submittedName>
        <fullName evidence="1">Uncharacterized protein</fullName>
    </submittedName>
</protein>
<organism evidence="1 2">
    <name type="scientific">Polytolypa hystricis (strain UAMH7299)</name>
    <dbReference type="NCBI Taxonomy" id="1447883"/>
    <lineage>
        <taxon>Eukaryota</taxon>
        <taxon>Fungi</taxon>
        <taxon>Dikarya</taxon>
        <taxon>Ascomycota</taxon>
        <taxon>Pezizomycotina</taxon>
        <taxon>Eurotiomycetes</taxon>
        <taxon>Eurotiomycetidae</taxon>
        <taxon>Onygenales</taxon>
        <taxon>Onygenales incertae sedis</taxon>
        <taxon>Polytolypa</taxon>
    </lineage>
</organism>
<proteinExistence type="predicted"/>
<dbReference type="Proteomes" id="UP000224634">
    <property type="component" value="Unassembled WGS sequence"/>
</dbReference>
<dbReference type="EMBL" id="PDNA01000009">
    <property type="protein sequence ID" value="PGH27147.1"/>
    <property type="molecule type" value="Genomic_DNA"/>
</dbReference>
<evidence type="ECO:0000313" key="1">
    <source>
        <dbReference type="EMBL" id="PGH27147.1"/>
    </source>
</evidence>
<dbReference type="AlphaFoldDB" id="A0A2B7Z2T5"/>
<sequence>MASTSERPALKYAHLSELHLVLASFIEETDRQLQALHEIKDIAEFKTAWGAFPPVIFSDGPKIGKDIAVEYL</sequence>
<comment type="caution">
    <text evidence="1">The sequence shown here is derived from an EMBL/GenBank/DDBJ whole genome shotgun (WGS) entry which is preliminary data.</text>
</comment>